<protein>
    <submittedName>
        <fullName evidence="1">Uncharacterized protein</fullName>
    </submittedName>
</protein>
<evidence type="ECO:0000313" key="2">
    <source>
        <dbReference type="Proteomes" id="UP000018934"/>
    </source>
</evidence>
<reference evidence="1 2" key="1">
    <citation type="journal article" date="2013" name="Stand. Genomic Sci.">
        <title>Complete genome sequence of Dehalobacter restrictus PER-K23(T.).</title>
        <authorList>
            <person name="Kruse T."/>
            <person name="Maillard J."/>
            <person name="Goodwin L."/>
            <person name="Woyke T."/>
            <person name="Teshima H."/>
            <person name="Bruce D."/>
            <person name="Detter C."/>
            <person name="Tapia R."/>
            <person name="Han C."/>
            <person name="Huntemann M."/>
            <person name="Wei C.L."/>
            <person name="Han J."/>
            <person name="Chen A."/>
            <person name="Kyrpides N."/>
            <person name="Szeto E."/>
            <person name="Markowitz V."/>
            <person name="Ivanova N."/>
            <person name="Pagani I."/>
            <person name="Pati A."/>
            <person name="Pitluck S."/>
            <person name="Nolan M."/>
            <person name="Holliger C."/>
            <person name="Smidt H."/>
        </authorList>
    </citation>
    <scope>NUCLEOTIDE SEQUENCE [LARGE SCALE GENOMIC DNA]</scope>
    <source>
        <strain evidence="2">DSM 9455</strain>
    </source>
</reference>
<sequence>MIEELELLTKQLEQLENAMELALAQTKYGE</sequence>
<keyword evidence="2" id="KW-1185">Reference proteome</keyword>
<name>A0ABM5P9J6_DEHRP</name>
<accession>A0ABM5P9J6</accession>
<organism evidence="1 2">
    <name type="scientific">Dehalobacter restrictus (strain DSM 9455 / PER-K23)</name>
    <dbReference type="NCBI Taxonomy" id="871738"/>
    <lineage>
        <taxon>Bacteria</taxon>
        <taxon>Bacillati</taxon>
        <taxon>Bacillota</taxon>
        <taxon>Clostridia</taxon>
        <taxon>Eubacteriales</taxon>
        <taxon>Desulfitobacteriaceae</taxon>
        <taxon>Dehalobacter</taxon>
    </lineage>
</organism>
<evidence type="ECO:0000313" key="1">
    <source>
        <dbReference type="EMBL" id="AHF11478.1"/>
    </source>
</evidence>
<dbReference type="EMBL" id="CP007033">
    <property type="protein sequence ID" value="AHF11478.1"/>
    <property type="molecule type" value="Genomic_DNA"/>
</dbReference>
<proteinExistence type="predicted"/>
<gene>
    <name evidence="1" type="ORF">DEHRE_13140</name>
</gene>
<dbReference type="Proteomes" id="UP000018934">
    <property type="component" value="Chromosome"/>
</dbReference>